<organism evidence="1">
    <name type="scientific">uncultured Caudovirales phage</name>
    <dbReference type="NCBI Taxonomy" id="2100421"/>
    <lineage>
        <taxon>Viruses</taxon>
        <taxon>Duplodnaviria</taxon>
        <taxon>Heunggongvirae</taxon>
        <taxon>Uroviricota</taxon>
        <taxon>Caudoviricetes</taxon>
        <taxon>Peduoviridae</taxon>
        <taxon>Maltschvirus</taxon>
        <taxon>Maltschvirus maltsch</taxon>
    </lineage>
</organism>
<proteinExistence type="predicted"/>
<evidence type="ECO:0000313" key="1">
    <source>
        <dbReference type="EMBL" id="CAB5217856.1"/>
    </source>
</evidence>
<dbReference type="EMBL" id="LR798252">
    <property type="protein sequence ID" value="CAB5217856.1"/>
    <property type="molecule type" value="Genomic_DNA"/>
</dbReference>
<name>A0A6J7WJD6_9CAUD</name>
<gene>
    <name evidence="1" type="ORF">UFOVP209_24</name>
</gene>
<reference evidence="1" key="1">
    <citation type="submission" date="2020-05" db="EMBL/GenBank/DDBJ databases">
        <authorList>
            <person name="Chiriac C."/>
            <person name="Salcher M."/>
            <person name="Ghai R."/>
            <person name="Kavagutti S V."/>
        </authorList>
    </citation>
    <scope>NUCLEOTIDE SEQUENCE</scope>
</reference>
<sequence length="64" mass="6789">MELKNSTGVDLYVVAVADVVCDGDSIELDDFNAVDSLTAQGWTLKAAKRTNKSNPADSADSQEV</sequence>
<accession>A0A6J7WJD6</accession>
<protein>
    <submittedName>
        <fullName evidence="1">Uncharacterized protein</fullName>
    </submittedName>
</protein>